<dbReference type="AlphaFoldDB" id="A0A7W7HVM3"/>
<feature type="region of interest" description="Disordered" evidence="1">
    <location>
        <begin position="186"/>
        <end position="206"/>
    </location>
</feature>
<accession>A0A7W7HVM3</accession>
<evidence type="ECO:0000256" key="1">
    <source>
        <dbReference type="SAM" id="MobiDB-lite"/>
    </source>
</evidence>
<name>A0A7W7HVM3_9ACTN</name>
<dbReference type="Proteomes" id="UP000578112">
    <property type="component" value="Unassembled WGS sequence"/>
</dbReference>
<keyword evidence="3" id="KW-1185">Reference proteome</keyword>
<proteinExistence type="predicted"/>
<gene>
    <name evidence="2" type="ORF">BJ971_002131</name>
</gene>
<evidence type="ECO:0000313" key="2">
    <source>
        <dbReference type="EMBL" id="MBB4761575.1"/>
    </source>
</evidence>
<sequence>MRRPSVSVRLAIPFVGDVRGTWEPDVAERKAAWEIYVEMVTRIGVVELRPDDGSLREALTSMYSLFDATRKILREGGPSLASPRRRPAMRLLGGRSRQSTPGLSLGAIALAILNGAIRPVLARWHPLLSDYEMSRPDDVPPLAHERAWAEAALLRDDLNALRGVLLEAARLLADAAAAGDLTPLVNGETSRLLPPSPSEQGRPEIF</sequence>
<dbReference type="RefSeq" id="WP_203709047.1">
    <property type="nucleotide sequence ID" value="NZ_BOMK01000001.1"/>
</dbReference>
<comment type="caution">
    <text evidence="2">The sequence shown here is derived from an EMBL/GenBank/DDBJ whole genome shotgun (WGS) entry which is preliminary data.</text>
</comment>
<organism evidence="2 3">
    <name type="scientific">Actinoplanes digitatis</name>
    <dbReference type="NCBI Taxonomy" id="1868"/>
    <lineage>
        <taxon>Bacteria</taxon>
        <taxon>Bacillati</taxon>
        <taxon>Actinomycetota</taxon>
        <taxon>Actinomycetes</taxon>
        <taxon>Micromonosporales</taxon>
        <taxon>Micromonosporaceae</taxon>
        <taxon>Actinoplanes</taxon>
    </lineage>
</organism>
<reference evidence="2 3" key="1">
    <citation type="submission" date="2020-08" db="EMBL/GenBank/DDBJ databases">
        <title>Sequencing the genomes of 1000 actinobacteria strains.</title>
        <authorList>
            <person name="Klenk H.-P."/>
        </authorList>
    </citation>
    <scope>NUCLEOTIDE SEQUENCE [LARGE SCALE GENOMIC DNA]</scope>
    <source>
        <strain evidence="2 3">DSM 43149</strain>
    </source>
</reference>
<protein>
    <submittedName>
        <fullName evidence="2">Uncharacterized protein</fullName>
    </submittedName>
</protein>
<dbReference type="EMBL" id="JACHNH010000001">
    <property type="protein sequence ID" value="MBB4761575.1"/>
    <property type="molecule type" value="Genomic_DNA"/>
</dbReference>
<evidence type="ECO:0000313" key="3">
    <source>
        <dbReference type="Proteomes" id="UP000578112"/>
    </source>
</evidence>